<organism evidence="2 3">
    <name type="scientific">Glycomyces artemisiae</name>
    <dbReference type="NCBI Taxonomy" id="1076443"/>
    <lineage>
        <taxon>Bacteria</taxon>
        <taxon>Bacillati</taxon>
        <taxon>Actinomycetota</taxon>
        <taxon>Actinomycetes</taxon>
        <taxon>Glycomycetales</taxon>
        <taxon>Glycomycetaceae</taxon>
        <taxon>Glycomyces</taxon>
    </lineage>
</organism>
<protein>
    <submittedName>
        <fullName evidence="2">Uncharacterized protein</fullName>
    </submittedName>
</protein>
<name>A0A850C8Z4_9ACTN</name>
<proteinExistence type="predicted"/>
<accession>A0A850C8Z4</accession>
<evidence type="ECO:0000313" key="3">
    <source>
        <dbReference type="Proteomes" id="UP000574690"/>
    </source>
</evidence>
<feature type="non-terminal residue" evidence="2">
    <location>
        <position position="81"/>
    </location>
</feature>
<feature type="region of interest" description="Disordered" evidence="1">
    <location>
        <begin position="46"/>
        <end position="81"/>
    </location>
</feature>
<dbReference type="Proteomes" id="UP000574690">
    <property type="component" value="Unassembled WGS sequence"/>
</dbReference>
<comment type="caution">
    <text evidence="2">The sequence shown here is derived from an EMBL/GenBank/DDBJ whole genome shotgun (WGS) entry which is preliminary data.</text>
</comment>
<reference evidence="2 3" key="1">
    <citation type="submission" date="2020-05" db="EMBL/GenBank/DDBJ databases">
        <title>DNA-SIP metagenomic assembled genomes.</title>
        <authorList>
            <person name="Yu J."/>
        </authorList>
    </citation>
    <scope>NUCLEOTIDE SEQUENCE [LARGE SCALE GENOMIC DNA]</scope>
    <source>
        <strain evidence="2">Bin5.27</strain>
    </source>
</reference>
<dbReference type="EMBL" id="JABFXE010000282">
    <property type="protein sequence ID" value="NUQ88133.1"/>
    <property type="molecule type" value="Genomic_DNA"/>
</dbReference>
<gene>
    <name evidence="2" type="ORF">HOQ43_06680</name>
</gene>
<sequence>MLTADIAPFFNPGSLGSLLAQHPAPTFARLKQAVWTVLSLDTGTAEQHHVRSGGSAGAGGTAATAGPGQHDPSTDQVDGDE</sequence>
<evidence type="ECO:0000256" key="1">
    <source>
        <dbReference type="SAM" id="MobiDB-lite"/>
    </source>
</evidence>
<evidence type="ECO:0000313" key="2">
    <source>
        <dbReference type="EMBL" id="NUQ88133.1"/>
    </source>
</evidence>
<dbReference type="AlphaFoldDB" id="A0A850C8Z4"/>